<comment type="caution">
    <text evidence="5">The sequence shown here is derived from an EMBL/GenBank/DDBJ whole genome shotgun (WGS) entry which is preliminary data.</text>
</comment>
<evidence type="ECO:0000256" key="3">
    <source>
        <dbReference type="ARBA" id="ARBA00022801"/>
    </source>
</evidence>
<dbReference type="Proteomes" id="UP001196068">
    <property type="component" value="Unassembled WGS sequence"/>
</dbReference>
<dbReference type="Gene3D" id="3.60.20.40">
    <property type="match status" value="1"/>
</dbReference>
<evidence type="ECO:0000313" key="6">
    <source>
        <dbReference type="Proteomes" id="UP001196068"/>
    </source>
</evidence>
<evidence type="ECO:0000256" key="4">
    <source>
        <dbReference type="ARBA" id="ARBA00023145"/>
    </source>
</evidence>
<dbReference type="InterPro" id="IPR051792">
    <property type="entry name" value="GGT_bact"/>
</dbReference>
<evidence type="ECO:0000313" key="5">
    <source>
        <dbReference type="EMBL" id="MBR0655859.1"/>
    </source>
</evidence>
<dbReference type="Pfam" id="PF01019">
    <property type="entry name" value="G_glu_transpept"/>
    <property type="match status" value="2"/>
</dbReference>
<dbReference type="AlphaFoldDB" id="A0AAF1KMS1"/>
<reference evidence="5" key="1">
    <citation type="submission" date="2020-01" db="EMBL/GenBank/DDBJ databases">
        <authorList>
            <person name="Rat A."/>
        </authorList>
    </citation>
    <scope>NUCLEOTIDE SEQUENCE</scope>
    <source>
        <strain evidence="5">LMG 28251</strain>
    </source>
</reference>
<dbReference type="SUPFAM" id="SSF56235">
    <property type="entry name" value="N-terminal nucleophile aminohydrolases (Ntn hydrolases)"/>
    <property type="match status" value="1"/>
</dbReference>
<comment type="similarity">
    <text evidence="1">Belongs to the gamma-glutamyltransferase family.</text>
</comment>
<gene>
    <name evidence="5" type="ORF">GXW79_12325</name>
</gene>
<dbReference type="PRINTS" id="PR01210">
    <property type="entry name" value="GGTRANSPTASE"/>
</dbReference>
<keyword evidence="2" id="KW-0808">Transferase</keyword>
<accession>A0AAF1KMS1</accession>
<sequence length="521" mass="54298">MPAPHTTQHWEIRKPAARGRGGMVASQARGAAEAGVAMLEAGGSAADAAVATAFALAALEPWNSGLGGIGFAQVMAPGQPCETLDFGPVSPRNLRPSAYPMTGKMKLDLFPWPEVAGDVNVHGPLSCVVPSSVAGYAALHAKHGRLPIADVLAPAVAYAKRGLAQDWFTTLKVANSASVLRLYPESARIYLPNGLPPVAPYQGSPGFFKLGNLAATLERLQQAGLDDFYRGDIAASIAADFAALEGFVGAEDLAGCTARWLPALEQEWRGRRLFLANGLTAAPTLKRVLAGMRDADYGGGAPSAAWYARLAAETRAAYAERLAGLGDAEPLAAESCTTHLTAVDGDGLMVAMTTTLLSSMGSRLVLPGSGVLMNNGVMWFDPRPEAANAIAPAKRPLCNMCPVILAEGDAPIIAAGASGGRRIMAAVFQMLAFTADFGMDPEEAAHHPRIDVSGPEGVTADRRLSPETRALLAEGASVTEVEHATMPVNFACPNLIRVMPDGERVGITDAMSPWSAALAET</sequence>
<dbReference type="InterPro" id="IPR043137">
    <property type="entry name" value="GGT_ssub_C"/>
</dbReference>
<dbReference type="InterPro" id="IPR029055">
    <property type="entry name" value="Ntn_hydrolases_N"/>
</dbReference>
<keyword evidence="3" id="KW-0378">Hydrolase</keyword>
<evidence type="ECO:0000256" key="1">
    <source>
        <dbReference type="ARBA" id="ARBA00009381"/>
    </source>
</evidence>
<dbReference type="GO" id="GO:0016787">
    <property type="term" value="F:hydrolase activity"/>
    <property type="evidence" value="ECO:0007669"/>
    <property type="project" value="UniProtKB-KW"/>
</dbReference>
<dbReference type="PANTHER" id="PTHR43199:SF1">
    <property type="entry name" value="GLUTATHIONE HYDROLASE PROENZYME"/>
    <property type="match status" value="1"/>
</dbReference>
<proteinExistence type="inferred from homology"/>
<dbReference type="PANTHER" id="PTHR43199">
    <property type="entry name" value="GLUTATHIONE HYDROLASE"/>
    <property type="match status" value="1"/>
</dbReference>
<dbReference type="EMBL" id="JAAEDH010000013">
    <property type="protein sequence ID" value="MBR0655859.1"/>
    <property type="molecule type" value="Genomic_DNA"/>
</dbReference>
<organism evidence="5 6">
    <name type="scientific">Plastoroseomonas arctica</name>
    <dbReference type="NCBI Taxonomy" id="1509237"/>
    <lineage>
        <taxon>Bacteria</taxon>
        <taxon>Pseudomonadati</taxon>
        <taxon>Pseudomonadota</taxon>
        <taxon>Alphaproteobacteria</taxon>
        <taxon>Acetobacterales</taxon>
        <taxon>Acetobacteraceae</taxon>
        <taxon>Plastoroseomonas</taxon>
    </lineage>
</organism>
<keyword evidence="4" id="KW-0865">Zymogen</keyword>
<name>A0AAF1KMS1_9PROT</name>
<reference evidence="5" key="2">
    <citation type="journal article" date="2021" name="Syst. Appl. Microbiol.">
        <title>Roseomonas hellenica sp. nov., isolated from roots of wild-growing Alkanna tinctoria.</title>
        <authorList>
            <person name="Rat A."/>
            <person name="Naranjo H.D."/>
            <person name="Lebbe L."/>
            <person name="Cnockaert M."/>
            <person name="Krigas N."/>
            <person name="Grigoriadou K."/>
            <person name="Maloupa E."/>
            <person name="Willems A."/>
        </authorList>
    </citation>
    <scope>NUCLEOTIDE SEQUENCE</scope>
    <source>
        <strain evidence="5">LMG 28251</strain>
    </source>
</reference>
<dbReference type="GO" id="GO:0016740">
    <property type="term" value="F:transferase activity"/>
    <property type="evidence" value="ECO:0007669"/>
    <property type="project" value="UniProtKB-KW"/>
</dbReference>
<evidence type="ECO:0000256" key="2">
    <source>
        <dbReference type="ARBA" id="ARBA00022679"/>
    </source>
</evidence>
<keyword evidence="6" id="KW-1185">Reference proteome</keyword>
<evidence type="ECO:0008006" key="7">
    <source>
        <dbReference type="Google" id="ProtNLM"/>
    </source>
</evidence>
<protein>
    <recommendedName>
        <fullName evidence="7">Gamma-glutamyltransferase</fullName>
    </recommendedName>
</protein>